<dbReference type="Proteomes" id="UP000434209">
    <property type="component" value="Chromosome 4"/>
</dbReference>
<protein>
    <submittedName>
        <fullName evidence="1">Uncharacterized protein</fullName>
    </submittedName>
</protein>
<reference evidence="1 2" key="1">
    <citation type="submission" date="2019-12" db="EMBL/GenBank/DDBJ databases">
        <title>Paraburkholderia acidiphila 7Q-K02 sp. nov and Paraburkholderia acidisoli DHF22 sp. nov., two strains isolated from forest soil.</title>
        <authorList>
            <person name="Gao Z."/>
            <person name="Qiu L."/>
        </authorList>
    </citation>
    <scope>NUCLEOTIDE SEQUENCE [LARGE SCALE GENOMIC DNA]</scope>
    <source>
        <strain evidence="1 2">7Q-K02</strain>
    </source>
</reference>
<sequence length="96" mass="11017">MAREPKRKSFVISYIESEKKFEIFTLDDSLIEPLKRTTVVSDWTLDQIGHEIGEDAVRRLGITAFDVLSISHPTLKPMLKVRLPRPNLPKDDESIP</sequence>
<name>A0A7Z2JD21_9BURK</name>
<dbReference type="EMBL" id="CP046912">
    <property type="protein sequence ID" value="QGZ60156.1"/>
    <property type="molecule type" value="Genomic_DNA"/>
</dbReference>
<evidence type="ECO:0000313" key="2">
    <source>
        <dbReference type="Proteomes" id="UP000434209"/>
    </source>
</evidence>
<keyword evidence="2" id="KW-1185">Reference proteome</keyword>
<dbReference type="KEGG" id="pacp:FAZ97_30620"/>
<accession>A0A7Z2JD21</accession>
<dbReference type="OrthoDB" id="9106107at2"/>
<gene>
    <name evidence="1" type="ORF">FAZ97_30620</name>
</gene>
<organism evidence="1 2">
    <name type="scientific">Paraburkholderia acidiphila</name>
    <dbReference type="NCBI Taxonomy" id="2571747"/>
    <lineage>
        <taxon>Bacteria</taxon>
        <taxon>Pseudomonadati</taxon>
        <taxon>Pseudomonadota</taxon>
        <taxon>Betaproteobacteria</taxon>
        <taxon>Burkholderiales</taxon>
        <taxon>Burkholderiaceae</taxon>
        <taxon>Paraburkholderia</taxon>
    </lineage>
</organism>
<proteinExistence type="predicted"/>
<dbReference type="AlphaFoldDB" id="A0A7Z2JD21"/>
<evidence type="ECO:0000313" key="1">
    <source>
        <dbReference type="EMBL" id="QGZ60156.1"/>
    </source>
</evidence>